<proteinExistence type="predicted"/>
<reference evidence="2 3" key="1">
    <citation type="submission" date="2023-01" db="EMBL/GenBank/DDBJ databases">
        <authorList>
            <person name="Yoon J.-W."/>
        </authorList>
    </citation>
    <scope>NUCLEOTIDE SEQUENCE [LARGE SCALE GENOMIC DNA]</scope>
    <source>
        <strain evidence="2 3">KMU-50</strain>
    </source>
</reference>
<dbReference type="RefSeq" id="WP_271055090.1">
    <property type="nucleotide sequence ID" value="NZ_JAQIIO010000010.1"/>
</dbReference>
<protein>
    <submittedName>
        <fullName evidence="2">CAP domain-containing protein</fullName>
    </submittedName>
</protein>
<gene>
    <name evidence="2" type="ORF">O2N63_14930</name>
</gene>
<name>A0ABT4W5W1_9RHOB</name>
<dbReference type="Gene3D" id="3.40.33.10">
    <property type="entry name" value="CAP"/>
    <property type="match status" value="1"/>
</dbReference>
<dbReference type="PANTHER" id="PTHR31157">
    <property type="entry name" value="SCP DOMAIN-CONTAINING PROTEIN"/>
    <property type="match status" value="1"/>
</dbReference>
<evidence type="ECO:0000313" key="3">
    <source>
        <dbReference type="Proteomes" id="UP001528040"/>
    </source>
</evidence>
<comment type="caution">
    <text evidence="2">The sequence shown here is derived from an EMBL/GenBank/DDBJ whole genome shotgun (WGS) entry which is preliminary data.</text>
</comment>
<dbReference type="Pfam" id="PF00188">
    <property type="entry name" value="CAP"/>
    <property type="match status" value="1"/>
</dbReference>
<evidence type="ECO:0000259" key="1">
    <source>
        <dbReference type="Pfam" id="PF00188"/>
    </source>
</evidence>
<dbReference type="SUPFAM" id="SSF55797">
    <property type="entry name" value="PR-1-like"/>
    <property type="match status" value="1"/>
</dbReference>
<feature type="domain" description="SCP" evidence="1">
    <location>
        <begin position="50"/>
        <end position="181"/>
    </location>
</feature>
<accession>A0ABT4W5W1</accession>
<evidence type="ECO:0000313" key="2">
    <source>
        <dbReference type="EMBL" id="MDA5095380.1"/>
    </source>
</evidence>
<dbReference type="CDD" id="cd05379">
    <property type="entry name" value="CAP_bacterial"/>
    <property type="match status" value="1"/>
</dbReference>
<dbReference type="InterPro" id="IPR035940">
    <property type="entry name" value="CAP_sf"/>
</dbReference>
<dbReference type="InterPro" id="IPR014044">
    <property type="entry name" value="CAP_dom"/>
</dbReference>
<dbReference type="Proteomes" id="UP001528040">
    <property type="component" value="Unassembled WGS sequence"/>
</dbReference>
<sequence>MLKSTIIAATLTLASLGAAEAGCKLQSVSGANASLPTKRVNVSLLNAAILSEVNYVRCKHGRAPLKAAKGMTKQADAHSKWMARAQRLTHKGRSTLTGRLKGSGVRFRTGAENIGVFHVYRIDGVMTRDIDIRSCRIAYMDGSTVPRHSYASLAKMAVNYFMDSPKHRKNLLHRGVGLVGNGSGIDLKAKRCGKIYMTQIFAG</sequence>
<dbReference type="PANTHER" id="PTHR31157:SF1">
    <property type="entry name" value="SCP DOMAIN-CONTAINING PROTEIN"/>
    <property type="match status" value="1"/>
</dbReference>
<organism evidence="2 3">
    <name type="scientific">Aliiroseovarius salicola</name>
    <dbReference type="NCBI Taxonomy" id="3009082"/>
    <lineage>
        <taxon>Bacteria</taxon>
        <taxon>Pseudomonadati</taxon>
        <taxon>Pseudomonadota</taxon>
        <taxon>Alphaproteobacteria</taxon>
        <taxon>Rhodobacterales</taxon>
        <taxon>Paracoccaceae</taxon>
        <taxon>Aliiroseovarius</taxon>
    </lineage>
</organism>
<dbReference type="EMBL" id="JAQIIO010000010">
    <property type="protein sequence ID" value="MDA5095380.1"/>
    <property type="molecule type" value="Genomic_DNA"/>
</dbReference>
<keyword evidence="3" id="KW-1185">Reference proteome</keyword>